<organism evidence="2 3">
    <name type="scientific">Crotalaria pallida</name>
    <name type="common">Smooth rattlebox</name>
    <name type="synonym">Crotalaria striata</name>
    <dbReference type="NCBI Taxonomy" id="3830"/>
    <lineage>
        <taxon>Eukaryota</taxon>
        <taxon>Viridiplantae</taxon>
        <taxon>Streptophyta</taxon>
        <taxon>Embryophyta</taxon>
        <taxon>Tracheophyta</taxon>
        <taxon>Spermatophyta</taxon>
        <taxon>Magnoliopsida</taxon>
        <taxon>eudicotyledons</taxon>
        <taxon>Gunneridae</taxon>
        <taxon>Pentapetalae</taxon>
        <taxon>rosids</taxon>
        <taxon>fabids</taxon>
        <taxon>Fabales</taxon>
        <taxon>Fabaceae</taxon>
        <taxon>Papilionoideae</taxon>
        <taxon>50 kb inversion clade</taxon>
        <taxon>genistoids sensu lato</taxon>
        <taxon>core genistoids</taxon>
        <taxon>Crotalarieae</taxon>
        <taxon>Crotalaria</taxon>
    </lineage>
</organism>
<dbReference type="InterPro" id="IPR012940">
    <property type="entry name" value="NABP"/>
</dbReference>
<evidence type="ECO:0000259" key="1">
    <source>
        <dbReference type="Pfam" id="PF07990"/>
    </source>
</evidence>
<dbReference type="Pfam" id="PF07990">
    <property type="entry name" value="NABP"/>
    <property type="match status" value="1"/>
</dbReference>
<protein>
    <recommendedName>
        <fullName evidence="1">Nucleic acid binding NABP domain-containing protein</fullName>
    </recommendedName>
</protein>
<proteinExistence type="predicted"/>
<feature type="domain" description="Nucleic acid binding NABP" evidence="1">
    <location>
        <begin position="71"/>
        <end position="132"/>
    </location>
</feature>
<gene>
    <name evidence="2" type="ORF">RIF29_29962</name>
</gene>
<dbReference type="AlphaFoldDB" id="A0AAN9I0W0"/>
<dbReference type="Proteomes" id="UP001372338">
    <property type="component" value="Unassembled WGS sequence"/>
</dbReference>
<sequence>MQGGGGGRFAIREQEMDMKMEVASFNQDDDGTRRCECNSPEHRCNFYTYAHGSVRDFLSRNTTLDSQLLPRAASPCLPPIEDGRSCYADKITSNGQNSFSIVSSTLNEPDDLVYALAGMNLSANATVDDEKHPIHKGAMNQIIVLT</sequence>
<keyword evidence="3" id="KW-1185">Reference proteome</keyword>
<name>A0AAN9I0W0_CROPI</name>
<accession>A0AAN9I0W0</accession>
<comment type="caution">
    <text evidence="2">The sequence shown here is derived from an EMBL/GenBank/DDBJ whole genome shotgun (WGS) entry which is preliminary data.</text>
</comment>
<dbReference type="EMBL" id="JAYWIO010000006">
    <property type="protein sequence ID" value="KAK7256511.1"/>
    <property type="molecule type" value="Genomic_DNA"/>
</dbReference>
<reference evidence="2 3" key="1">
    <citation type="submission" date="2024-01" db="EMBL/GenBank/DDBJ databases">
        <title>The genomes of 5 underutilized Papilionoideae crops provide insights into root nodulation and disease resistanc.</title>
        <authorList>
            <person name="Yuan L."/>
        </authorList>
    </citation>
    <scope>NUCLEOTIDE SEQUENCE [LARGE SCALE GENOMIC DNA]</scope>
    <source>
        <strain evidence="2">ZHUSHIDOU_FW_LH</strain>
        <tissue evidence="2">Leaf</tissue>
    </source>
</reference>
<evidence type="ECO:0000313" key="3">
    <source>
        <dbReference type="Proteomes" id="UP001372338"/>
    </source>
</evidence>
<evidence type="ECO:0000313" key="2">
    <source>
        <dbReference type="EMBL" id="KAK7256511.1"/>
    </source>
</evidence>